<accession>A0A9P6NBP1</accession>
<feature type="transmembrane region" description="Helical" evidence="1">
    <location>
        <begin position="146"/>
        <end position="170"/>
    </location>
</feature>
<sequence length="177" mass="20544">MEHPVKELAEVVRSITEPYEASVLAMNIDKYFTNDAFILHPFLNQPNKLHGKENLKGIYKIFRVFTINNKIDFHALMFNEDKTQAAIELTERLELRFLPRGLFPQSLRFIIRVDLKKESDDKYKIYRQNDNFISDLATSGVLPLPIIVSIISFLKLFIGYLACIIGRFLLRNNLLGP</sequence>
<name>A0A9P6NBP1_9BASI</name>
<organism evidence="3 4">
    <name type="scientific">Cronartium quercuum f. sp. fusiforme G11</name>
    <dbReference type="NCBI Taxonomy" id="708437"/>
    <lineage>
        <taxon>Eukaryota</taxon>
        <taxon>Fungi</taxon>
        <taxon>Dikarya</taxon>
        <taxon>Basidiomycota</taxon>
        <taxon>Pucciniomycotina</taxon>
        <taxon>Pucciniomycetes</taxon>
        <taxon>Pucciniales</taxon>
        <taxon>Coleosporiaceae</taxon>
        <taxon>Cronartium</taxon>
    </lineage>
</organism>
<dbReference type="OrthoDB" id="2344312at2759"/>
<dbReference type="AlphaFoldDB" id="A0A9P6NBP1"/>
<proteinExistence type="predicted"/>
<evidence type="ECO:0000259" key="2">
    <source>
        <dbReference type="Pfam" id="PF24840"/>
    </source>
</evidence>
<gene>
    <name evidence="3" type="ORF">CROQUDRAFT_68680</name>
</gene>
<dbReference type="InterPro" id="IPR057514">
    <property type="entry name" value="NTF2_SigF"/>
</dbReference>
<dbReference type="PANTHER" id="PTHR35393:SF1">
    <property type="entry name" value="SNOAL-LIKE DOMAIN-CONTAINING PROTEIN"/>
    <property type="match status" value="1"/>
</dbReference>
<dbReference type="PANTHER" id="PTHR35393">
    <property type="entry name" value="CHROMOSOME 1, WHOLE GENOME SHOTGUN SEQUENCE"/>
    <property type="match status" value="1"/>
</dbReference>
<dbReference type="Pfam" id="PF24840">
    <property type="entry name" value="NTF2_SigF"/>
    <property type="match status" value="1"/>
</dbReference>
<comment type="caution">
    <text evidence="3">The sequence shown here is derived from an EMBL/GenBank/DDBJ whole genome shotgun (WGS) entry which is preliminary data.</text>
</comment>
<keyword evidence="4" id="KW-1185">Reference proteome</keyword>
<dbReference type="EMBL" id="MU167403">
    <property type="protein sequence ID" value="KAG0141078.1"/>
    <property type="molecule type" value="Genomic_DNA"/>
</dbReference>
<keyword evidence="1" id="KW-0472">Membrane</keyword>
<dbReference type="Proteomes" id="UP000886653">
    <property type="component" value="Unassembled WGS sequence"/>
</dbReference>
<reference evidence="3" key="1">
    <citation type="submission" date="2013-11" db="EMBL/GenBank/DDBJ databases">
        <title>Genome sequence of the fusiform rust pathogen reveals effectors for host alternation and coevolution with pine.</title>
        <authorList>
            <consortium name="DOE Joint Genome Institute"/>
            <person name="Smith K."/>
            <person name="Pendleton A."/>
            <person name="Kubisiak T."/>
            <person name="Anderson C."/>
            <person name="Salamov A."/>
            <person name="Aerts A."/>
            <person name="Riley R."/>
            <person name="Clum A."/>
            <person name="Lindquist E."/>
            <person name="Ence D."/>
            <person name="Campbell M."/>
            <person name="Kronenberg Z."/>
            <person name="Feau N."/>
            <person name="Dhillon B."/>
            <person name="Hamelin R."/>
            <person name="Burleigh J."/>
            <person name="Smith J."/>
            <person name="Yandell M."/>
            <person name="Nelson C."/>
            <person name="Grigoriev I."/>
            <person name="Davis J."/>
        </authorList>
    </citation>
    <scope>NUCLEOTIDE SEQUENCE</scope>
    <source>
        <strain evidence="3">G11</strain>
    </source>
</reference>
<protein>
    <recommendedName>
        <fullName evidence="2">SigF-like NTF2-like domain-containing protein</fullName>
    </recommendedName>
</protein>
<keyword evidence="1" id="KW-1133">Transmembrane helix</keyword>
<evidence type="ECO:0000256" key="1">
    <source>
        <dbReference type="SAM" id="Phobius"/>
    </source>
</evidence>
<evidence type="ECO:0000313" key="3">
    <source>
        <dbReference type="EMBL" id="KAG0141078.1"/>
    </source>
</evidence>
<evidence type="ECO:0000313" key="4">
    <source>
        <dbReference type="Proteomes" id="UP000886653"/>
    </source>
</evidence>
<feature type="domain" description="SigF-like NTF2-like" evidence="2">
    <location>
        <begin position="1"/>
        <end position="170"/>
    </location>
</feature>
<keyword evidence="1" id="KW-0812">Transmembrane</keyword>